<sequence>MIVRTGKRQDVISTQNMHHRIPITNLNGHLTCSLCKGYFVDATTIIECLHSFCRSCIVKYLQTNRYCPVCDVQVHKTKPLLNIRPDKTLQDIVYKLVPKLFQNEMQRRRQYYSDHPDIKPSGLEQCGEASYQHLLTPDESICISFNYHGNSRTKRYLRCPAAVSVSHLQKLIRAKYDLKDNHRVDILYNQDCLNSYLTLMDIAYIYLWRRKGPMEITYRIYENMAKRVKVQVADGEGGAEENAGVVLNNNNNSINHNDWKEVQLRISENGEMSVTGIQDCLDMLDEHIEAIDETSRMSSEEQPRNNNGGTEEVAAGEGRGGGGGNSVVGVVVETPKKEKKKKGKVQQSNESGASAVAVHTKQGEVVTNCSTKEAVIGGGDGGSSSSNNNNKRKLVEAVVGGETGEPPTKKSKPTTPITTSSTPNHSVGLQNLSNNHPLKKHSLNKVDGANKSNKVNSDIKKEVTISTNTVVAVATTTTKTTATAAATATSALAVSVCTTSINTTATMSGDGGAVAASTTVASSGGGEVSKKERKVKSAEKQQSAKVAIAAAPAPIICTSSISTTTVTSSSTFTRPSNVNTTKHAAINNTRPATPVASITLLTTTTTSMMTPSPGQKWGKASTPGPPSYIPKPAYSPIINVPKVQASTSSSSSSSSVKLPPEINTTQSSMMSKTNSSAVTPKSKPNSPMGYKTLRDPPKTWNPQIARPKPSATAEPSKNVRPAKFFKVRNNIPRYLGNPASGVKPLYQVQHNVEKEKPRPEIKRHSIVKIDPKTLKPVSERAPESSNLTNITISQPDLKISTSSVPIFNPLKLQSSPKSGDRKSPQSPKKSPTTSKRDKLNLSYTPPNPFIPNISSQFLYPSGPPGFPTYDPRYMAAYHSLFFGSRLPAPYNPSTTLPQSPHPAVGGLNLEMTSPRANSPKNSAAKPKKTKEEKSLQNAVEKLTKIKSEETKAAKKEERAPSSKEDDDDETRKKATATTTTTTSSTTMTTTTAVESKDASSKQVEIRQKSESNVDINNQNNNTIAAVDNGNKSDNNVEKKSKK</sequence>
<feature type="compositionally biased region" description="Low complexity" evidence="7">
    <location>
        <begin position="305"/>
        <end position="316"/>
    </location>
</feature>
<feature type="compositionally biased region" description="Low complexity" evidence="7">
    <location>
        <begin position="646"/>
        <end position="655"/>
    </location>
</feature>
<dbReference type="InterPro" id="IPR018957">
    <property type="entry name" value="Znf_C3HC4_RING-type"/>
</dbReference>
<feature type="domain" description="RING-type" evidence="8">
    <location>
        <begin position="32"/>
        <end position="71"/>
    </location>
</feature>
<proteinExistence type="predicted"/>
<feature type="region of interest" description="Disordered" evidence="7">
    <location>
        <begin position="292"/>
        <end position="359"/>
    </location>
</feature>
<gene>
    <name evidence="10" type="primary">LOC108557045</name>
</gene>
<evidence type="ECO:0000313" key="10">
    <source>
        <dbReference type="RefSeq" id="XP_017768909.1"/>
    </source>
</evidence>
<evidence type="ECO:0000259" key="8">
    <source>
        <dbReference type="PROSITE" id="PS50089"/>
    </source>
</evidence>
<feature type="region of interest" description="Disordered" evidence="7">
    <location>
        <begin position="607"/>
        <end position="631"/>
    </location>
</feature>
<reference evidence="10" key="1">
    <citation type="submission" date="2025-08" db="UniProtKB">
        <authorList>
            <consortium name="RefSeq"/>
        </authorList>
    </citation>
    <scope>IDENTIFICATION</scope>
    <source>
        <tissue evidence="10">Whole Larva</tissue>
    </source>
</reference>
<dbReference type="InterPro" id="IPR032443">
    <property type="entry name" value="RAWUL"/>
</dbReference>
<keyword evidence="5" id="KW-0539">Nucleus</keyword>
<feature type="region of interest" description="Disordered" evidence="7">
    <location>
        <begin position="398"/>
        <end position="426"/>
    </location>
</feature>
<dbReference type="PROSITE" id="PS50089">
    <property type="entry name" value="ZF_RING_2"/>
    <property type="match status" value="1"/>
</dbReference>
<feature type="compositionally biased region" description="Basic and acidic residues" evidence="7">
    <location>
        <begin position="292"/>
        <end position="303"/>
    </location>
</feature>
<dbReference type="InterPro" id="IPR001841">
    <property type="entry name" value="Znf_RING"/>
</dbReference>
<feature type="compositionally biased region" description="Gly residues" evidence="7">
    <location>
        <begin position="317"/>
        <end position="326"/>
    </location>
</feature>
<protein>
    <submittedName>
        <fullName evidence="10">Flocculation protein FLO11-like</fullName>
    </submittedName>
</protein>
<feature type="compositionally biased region" description="Low complexity" evidence="7">
    <location>
        <begin position="975"/>
        <end position="992"/>
    </location>
</feature>
<evidence type="ECO:0000256" key="1">
    <source>
        <dbReference type="ARBA" id="ARBA00004123"/>
    </source>
</evidence>
<dbReference type="Gene3D" id="3.10.20.90">
    <property type="entry name" value="Phosphatidylinositol 3-kinase Catalytic Subunit, Chain A, domain 1"/>
    <property type="match status" value="1"/>
</dbReference>
<dbReference type="Gene3D" id="3.30.40.10">
    <property type="entry name" value="Zinc/RING finger domain, C3HC4 (zinc finger)"/>
    <property type="match status" value="1"/>
</dbReference>
<feature type="compositionally biased region" description="Basic and acidic residues" evidence="7">
    <location>
        <begin position="941"/>
        <end position="963"/>
    </location>
</feature>
<dbReference type="InterPro" id="IPR017907">
    <property type="entry name" value="Znf_RING_CS"/>
</dbReference>
<dbReference type="PANTHER" id="PTHR10825:SF72">
    <property type="entry name" value="UBIQUITIN-LIKE DOMAIN-CONTAINING PROTEIN"/>
    <property type="match status" value="1"/>
</dbReference>
<keyword evidence="2" id="KW-0479">Metal-binding</keyword>
<feature type="compositionally biased region" description="Polar residues" evidence="7">
    <location>
        <begin position="910"/>
        <end position="921"/>
    </location>
</feature>
<dbReference type="CDD" id="cd17082">
    <property type="entry name" value="RAWUL_PCGF2_like"/>
    <property type="match status" value="1"/>
</dbReference>
<dbReference type="GeneID" id="108557045"/>
<accession>A0ABM1M2V9</accession>
<comment type="subcellular location">
    <subcellularLocation>
        <location evidence="1">Nucleus</location>
    </subcellularLocation>
</comment>
<evidence type="ECO:0000256" key="5">
    <source>
        <dbReference type="ARBA" id="ARBA00023242"/>
    </source>
</evidence>
<keyword evidence="9" id="KW-1185">Reference proteome</keyword>
<evidence type="ECO:0000256" key="2">
    <source>
        <dbReference type="ARBA" id="ARBA00022723"/>
    </source>
</evidence>
<feature type="compositionally biased region" description="Low complexity" evidence="7">
    <location>
        <begin position="824"/>
        <end position="833"/>
    </location>
</feature>
<dbReference type="Proteomes" id="UP000695000">
    <property type="component" value="Unplaced"/>
</dbReference>
<evidence type="ECO:0000256" key="7">
    <source>
        <dbReference type="SAM" id="MobiDB-lite"/>
    </source>
</evidence>
<keyword evidence="4" id="KW-0862">Zinc</keyword>
<dbReference type="PANTHER" id="PTHR10825">
    <property type="entry name" value="RING FINGER DOMAIN-CONTAINING, POLYCOMB GROUP COMPONENT"/>
    <property type="match status" value="1"/>
</dbReference>
<evidence type="ECO:0000313" key="9">
    <source>
        <dbReference type="Proteomes" id="UP000695000"/>
    </source>
</evidence>
<feature type="region of interest" description="Disordered" evidence="7">
    <location>
        <begin position="892"/>
        <end position="1042"/>
    </location>
</feature>
<evidence type="ECO:0000256" key="4">
    <source>
        <dbReference type="ARBA" id="ARBA00022833"/>
    </source>
</evidence>
<feature type="compositionally biased region" description="Polar residues" evidence="7">
    <location>
        <begin position="662"/>
        <end position="685"/>
    </location>
</feature>
<name>A0ABM1M2V9_NICVS</name>
<feature type="region of interest" description="Disordered" evidence="7">
    <location>
        <begin position="645"/>
        <end position="717"/>
    </location>
</feature>
<organism evidence="9 10">
    <name type="scientific">Nicrophorus vespilloides</name>
    <name type="common">Boreal carrion beetle</name>
    <dbReference type="NCBI Taxonomy" id="110193"/>
    <lineage>
        <taxon>Eukaryota</taxon>
        <taxon>Metazoa</taxon>
        <taxon>Ecdysozoa</taxon>
        <taxon>Arthropoda</taxon>
        <taxon>Hexapoda</taxon>
        <taxon>Insecta</taxon>
        <taxon>Pterygota</taxon>
        <taxon>Neoptera</taxon>
        <taxon>Endopterygota</taxon>
        <taxon>Coleoptera</taxon>
        <taxon>Polyphaga</taxon>
        <taxon>Staphyliniformia</taxon>
        <taxon>Silphidae</taxon>
        <taxon>Nicrophorinae</taxon>
        <taxon>Nicrophorus</taxon>
    </lineage>
</organism>
<dbReference type="SUPFAM" id="SSF57850">
    <property type="entry name" value="RING/U-box"/>
    <property type="match status" value="1"/>
</dbReference>
<feature type="compositionally biased region" description="Basic and acidic residues" evidence="7">
    <location>
        <begin position="994"/>
        <end position="1011"/>
    </location>
</feature>
<feature type="compositionally biased region" description="Low complexity" evidence="7">
    <location>
        <begin position="413"/>
        <end position="423"/>
    </location>
</feature>
<feature type="compositionally biased region" description="Low complexity" evidence="7">
    <location>
        <begin position="1012"/>
        <end position="1028"/>
    </location>
</feature>
<feature type="compositionally biased region" description="Polar residues" evidence="7">
    <location>
        <begin position="808"/>
        <end position="817"/>
    </location>
</feature>
<dbReference type="RefSeq" id="XP_017768909.1">
    <property type="nucleotide sequence ID" value="XM_017913420.1"/>
</dbReference>
<dbReference type="PROSITE" id="PS00518">
    <property type="entry name" value="ZF_RING_1"/>
    <property type="match status" value="1"/>
</dbReference>
<dbReference type="InterPro" id="IPR013083">
    <property type="entry name" value="Znf_RING/FYVE/PHD"/>
</dbReference>
<dbReference type="Pfam" id="PF16207">
    <property type="entry name" value="RAWUL"/>
    <property type="match status" value="1"/>
</dbReference>
<dbReference type="SMART" id="SM00184">
    <property type="entry name" value="RING"/>
    <property type="match status" value="1"/>
</dbReference>
<keyword evidence="3 6" id="KW-0863">Zinc-finger</keyword>
<dbReference type="Pfam" id="PF00097">
    <property type="entry name" value="zf-C3HC4"/>
    <property type="match status" value="1"/>
</dbReference>
<feature type="region of interest" description="Disordered" evidence="7">
    <location>
        <begin position="808"/>
        <end position="846"/>
    </location>
</feature>
<evidence type="ECO:0000256" key="6">
    <source>
        <dbReference type="PROSITE-ProRule" id="PRU00175"/>
    </source>
</evidence>
<evidence type="ECO:0000256" key="3">
    <source>
        <dbReference type="ARBA" id="ARBA00022771"/>
    </source>
</evidence>